<dbReference type="AlphaFoldDB" id="A0A3M8REZ4"/>
<sequence>MILWRISNYTDISGNGGLQASGRWHTQGRKVVYCTTDPGLALLEVLVHLEVDPEDLPQGFRWLKIAVPETVTRETVAALQEGWRTDSGITRARGDAWLRQGSSALLFIPNAIVPEGQNVLLNPQAATAEQCRVSAVMDYPLDPRLLASTGKS</sequence>
<dbReference type="Pfam" id="PF08808">
    <property type="entry name" value="RES"/>
    <property type="match status" value="1"/>
</dbReference>
<reference evidence="2" key="1">
    <citation type="submission" date="2018-10" db="EMBL/GenBank/DDBJ databases">
        <title>Acidithiobacillus sulfuriphilus sp. nov.: an extremely acidophilic sulfur-oxidizing chemolithotroph isolated from a neutral pH environment.</title>
        <authorList>
            <person name="Falagan C."/>
            <person name="Moya-Beltran A."/>
            <person name="Quatrini R."/>
            <person name="Johnson D.B."/>
        </authorList>
    </citation>
    <scope>NUCLEOTIDE SEQUENCE [LARGE SCALE GENOMIC DNA]</scope>
    <source>
        <strain evidence="2">CJ-2</strain>
    </source>
</reference>
<gene>
    <name evidence="2" type="ORF">EC580_04310</name>
</gene>
<accession>A0A3M8REZ4</accession>
<comment type="caution">
    <text evidence="2">The sequence shown here is derived from an EMBL/GenBank/DDBJ whole genome shotgun (WGS) entry which is preliminary data.</text>
</comment>
<evidence type="ECO:0000259" key="1">
    <source>
        <dbReference type="SMART" id="SM00953"/>
    </source>
</evidence>
<dbReference type="InterPro" id="IPR014914">
    <property type="entry name" value="RES_dom"/>
</dbReference>
<protein>
    <submittedName>
        <fullName evidence="2">RES domain-containing protein</fullName>
    </submittedName>
</protein>
<organism evidence="2">
    <name type="scientific">Acidithiobacillus sulfuriphilus</name>
    <dbReference type="NCBI Taxonomy" id="1867749"/>
    <lineage>
        <taxon>Bacteria</taxon>
        <taxon>Pseudomonadati</taxon>
        <taxon>Pseudomonadota</taxon>
        <taxon>Acidithiobacillia</taxon>
        <taxon>Acidithiobacillales</taxon>
        <taxon>Acidithiobacillaceae</taxon>
        <taxon>Acidithiobacillus</taxon>
    </lineage>
</organism>
<proteinExistence type="predicted"/>
<name>A0A3M8REZ4_9PROT</name>
<evidence type="ECO:0000313" key="2">
    <source>
        <dbReference type="EMBL" id="RNF67143.1"/>
    </source>
</evidence>
<dbReference type="RefSeq" id="WP_123102527.1">
    <property type="nucleotide sequence ID" value="NZ_CP127527.1"/>
</dbReference>
<dbReference type="OrthoDB" id="9789501at2"/>
<feature type="domain" description="RES" evidence="1">
    <location>
        <begin position="11"/>
        <end position="135"/>
    </location>
</feature>
<dbReference type="SMART" id="SM00953">
    <property type="entry name" value="RES"/>
    <property type="match status" value="1"/>
</dbReference>
<dbReference type="EMBL" id="RIZI01000136">
    <property type="protein sequence ID" value="RNF67143.1"/>
    <property type="molecule type" value="Genomic_DNA"/>
</dbReference>